<dbReference type="SUPFAM" id="SSF89550">
    <property type="entry name" value="PHP domain-like"/>
    <property type="match status" value="1"/>
</dbReference>
<evidence type="ECO:0000256" key="3">
    <source>
        <dbReference type="ARBA" id="ARBA00013085"/>
    </source>
</evidence>
<dbReference type="OrthoDB" id="9775255at2"/>
<evidence type="ECO:0000313" key="10">
    <source>
        <dbReference type="EMBL" id="QCD34949.1"/>
    </source>
</evidence>
<comment type="similarity">
    <text evidence="2 8">Belongs to the PHP hydrolase family. HisK subfamily.</text>
</comment>
<dbReference type="PANTHER" id="PTHR21039">
    <property type="entry name" value="HISTIDINOL PHOSPHATASE-RELATED"/>
    <property type="match status" value="1"/>
</dbReference>
<comment type="catalytic activity">
    <reaction evidence="7 8">
        <text>L-histidinol phosphate + H2O = L-histidinol + phosphate</text>
        <dbReference type="Rhea" id="RHEA:14465"/>
        <dbReference type="ChEBI" id="CHEBI:15377"/>
        <dbReference type="ChEBI" id="CHEBI:43474"/>
        <dbReference type="ChEBI" id="CHEBI:57699"/>
        <dbReference type="ChEBI" id="CHEBI:57980"/>
        <dbReference type="EC" id="3.1.3.15"/>
    </reaction>
</comment>
<dbReference type="UniPathway" id="UPA00031">
    <property type="reaction ID" value="UER00013"/>
</dbReference>
<dbReference type="AlphaFoldDB" id="A0A4P7VPK6"/>
<dbReference type="EC" id="3.1.3.15" evidence="3 8"/>
<dbReference type="GO" id="GO:0005737">
    <property type="term" value="C:cytoplasm"/>
    <property type="evidence" value="ECO:0007669"/>
    <property type="project" value="TreeGrafter"/>
</dbReference>
<dbReference type="KEGG" id="mgod:E7746_03160"/>
<dbReference type="CDD" id="cd12110">
    <property type="entry name" value="PHP_HisPPase_Hisj_like"/>
    <property type="match status" value="1"/>
</dbReference>
<evidence type="ECO:0000313" key="11">
    <source>
        <dbReference type="Proteomes" id="UP000297031"/>
    </source>
</evidence>
<dbReference type="Proteomes" id="UP000297031">
    <property type="component" value="Chromosome"/>
</dbReference>
<evidence type="ECO:0000256" key="4">
    <source>
        <dbReference type="ARBA" id="ARBA00022605"/>
    </source>
</evidence>
<feature type="domain" description="PHP" evidence="9">
    <location>
        <begin position="16"/>
        <end position="216"/>
    </location>
</feature>
<keyword evidence="5 8" id="KW-0378">Hydrolase</keyword>
<protein>
    <recommendedName>
        <fullName evidence="3 8">Histidinol-phosphatase</fullName>
        <shortName evidence="8">HolPase</shortName>
        <ecNumber evidence="3 8">3.1.3.15</ecNumber>
    </recommendedName>
</protein>
<dbReference type="Pfam" id="PF02811">
    <property type="entry name" value="PHP"/>
    <property type="match status" value="1"/>
</dbReference>
<keyword evidence="11" id="KW-1185">Reference proteome</keyword>
<dbReference type="NCBIfam" id="TIGR01856">
    <property type="entry name" value="hisJ_fam"/>
    <property type="match status" value="1"/>
</dbReference>
<comment type="pathway">
    <text evidence="1 8">Amino-acid biosynthesis; L-histidine biosynthesis; L-histidine from 5-phospho-alpha-D-ribose 1-diphosphate: step 8/9.</text>
</comment>
<name>A0A4P7VPK6_9BACT</name>
<dbReference type="InterPro" id="IPR016195">
    <property type="entry name" value="Pol/histidinol_Pase-like"/>
</dbReference>
<dbReference type="InterPro" id="IPR004013">
    <property type="entry name" value="PHP_dom"/>
</dbReference>
<dbReference type="InterPro" id="IPR010140">
    <property type="entry name" value="Histidinol_P_phosphatase_HisJ"/>
</dbReference>
<dbReference type="PANTHER" id="PTHR21039:SF0">
    <property type="entry name" value="HISTIDINOL-PHOSPHATASE"/>
    <property type="match status" value="1"/>
</dbReference>
<keyword evidence="4 8" id="KW-0028">Amino-acid biosynthesis</keyword>
<evidence type="ECO:0000256" key="8">
    <source>
        <dbReference type="RuleBase" id="RU366003"/>
    </source>
</evidence>
<organism evidence="10 11">
    <name type="scientific">Muribaculum gordoncarteri</name>
    <dbReference type="NCBI Taxonomy" id="2530390"/>
    <lineage>
        <taxon>Bacteria</taxon>
        <taxon>Pseudomonadati</taxon>
        <taxon>Bacteroidota</taxon>
        <taxon>Bacteroidia</taxon>
        <taxon>Bacteroidales</taxon>
        <taxon>Muribaculaceae</taxon>
        <taxon>Muribaculum</taxon>
    </lineage>
</organism>
<evidence type="ECO:0000256" key="7">
    <source>
        <dbReference type="ARBA" id="ARBA00049158"/>
    </source>
</evidence>
<evidence type="ECO:0000256" key="5">
    <source>
        <dbReference type="ARBA" id="ARBA00022801"/>
    </source>
</evidence>
<dbReference type="RefSeq" id="WP_136409805.1">
    <property type="nucleotide sequence ID" value="NZ_CANQMU010000011.1"/>
</dbReference>
<sequence>MIDFSAIISTTDRYNFHSHTQYCDGRATMEEMVKAAVADGFEHWGFSPHSPVPIESPCNMSHDSVKAYLDEVTRLKEVYGDRISLYASMEIDYLGAEWGPSNPYFDNLPLDYRIGSVHFVPSADGLIDVDGSEATFIKKMERYFNNDIHYVVNSFYDESIKMVEAGGFDIIGHFDKIGRNAAAFKPGIESESWYIRRVNDLIDAIIERGPAVEINTKAWNDVRRLFPRVDYLPRLFDAGITVMVNSDAHYPDKVDAGRATGLKVLNRLEETSINSNISCQ</sequence>
<evidence type="ECO:0000259" key="9">
    <source>
        <dbReference type="Pfam" id="PF02811"/>
    </source>
</evidence>
<evidence type="ECO:0000256" key="1">
    <source>
        <dbReference type="ARBA" id="ARBA00004970"/>
    </source>
</evidence>
<accession>A0A4P7VPK6</accession>
<dbReference type="Gene3D" id="3.20.20.140">
    <property type="entry name" value="Metal-dependent hydrolases"/>
    <property type="match status" value="1"/>
</dbReference>
<evidence type="ECO:0000256" key="2">
    <source>
        <dbReference type="ARBA" id="ARBA00009152"/>
    </source>
</evidence>
<reference evidence="10 11" key="1">
    <citation type="submission" date="2019-02" db="EMBL/GenBank/DDBJ databases">
        <title>Isolation and identification of novel species under the genus Muribaculum.</title>
        <authorList>
            <person name="Miyake S."/>
            <person name="Ding Y."/>
            <person name="Low A."/>
            <person name="Soh M."/>
            <person name="Seedorf H."/>
        </authorList>
    </citation>
    <scope>NUCLEOTIDE SEQUENCE [LARGE SCALE GENOMIC DNA]</scope>
    <source>
        <strain evidence="10 11">TLL-A4</strain>
    </source>
</reference>
<gene>
    <name evidence="10" type="ORF">E7746_03160</name>
</gene>
<proteinExistence type="inferred from homology"/>
<dbReference type="GO" id="GO:0004401">
    <property type="term" value="F:histidinol-phosphatase activity"/>
    <property type="evidence" value="ECO:0007669"/>
    <property type="project" value="UniProtKB-UniRule"/>
</dbReference>
<dbReference type="GO" id="GO:0000105">
    <property type="term" value="P:L-histidine biosynthetic process"/>
    <property type="evidence" value="ECO:0007669"/>
    <property type="project" value="UniProtKB-UniRule"/>
</dbReference>
<keyword evidence="6 8" id="KW-0368">Histidine biosynthesis</keyword>
<evidence type="ECO:0000256" key="6">
    <source>
        <dbReference type="ARBA" id="ARBA00023102"/>
    </source>
</evidence>
<dbReference type="EMBL" id="CP039393">
    <property type="protein sequence ID" value="QCD34949.1"/>
    <property type="molecule type" value="Genomic_DNA"/>
</dbReference>